<evidence type="ECO:0000256" key="3">
    <source>
        <dbReference type="HAMAP-Rule" id="MF_00068"/>
    </source>
</evidence>
<dbReference type="NCBIfam" id="NF003915">
    <property type="entry name" value="PRK05441.1"/>
    <property type="match status" value="1"/>
</dbReference>
<comment type="miscellaneous">
    <text evidence="3">A lyase-type mechanism (elimination/hydration) is suggested for the cleavage of the lactyl ether bond of MurNAc 6-phosphate, with the formation of an alpha,beta-unsaturated aldehyde intermediate with (E)-stereochemistry, followed by the syn addition of water to give product.</text>
</comment>
<dbReference type="PROSITE" id="PS51464">
    <property type="entry name" value="SIS"/>
    <property type="match status" value="1"/>
</dbReference>
<evidence type="ECO:0000313" key="6">
    <source>
        <dbReference type="Proteomes" id="UP001204144"/>
    </source>
</evidence>
<evidence type="ECO:0000256" key="2">
    <source>
        <dbReference type="ARBA" id="ARBA00023277"/>
    </source>
</evidence>
<feature type="domain" description="SIS" evidence="4">
    <location>
        <begin position="58"/>
        <end position="221"/>
    </location>
</feature>
<dbReference type="PANTHER" id="PTHR10088:SF4">
    <property type="entry name" value="GLUCOKINASE REGULATORY PROTEIN"/>
    <property type="match status" value="1"/>
</dbReference>
<dbReference type="GO" id="GO:0016803">
    <property type="term" value="F:ether hydrolase activity"/>
    <property type="evidence" value="ECO:0007669"/>
    <property type="project" value="TreeGrafter"/>
</dbReference>
<dbReference type="RefSeq" id="WP_255036134.1">
    <property type="nucleotide sequence ID" value="NZ_RJUF01000009.1"/>
</dbReference>
<dbReference type="Pfam" id="PF22645">
    <property type="entry name" value="GKRP_SIS_N"/>
    <property type="match status" value="1"/>
</dbReference>
<feature type="active site" description="Proton donor" evidence="3">
    <location>
        <position position="86"/>
    </location>
</feature>
<dbReference type="GO" id="GO:0046348">
    <property type="term" value="P:amino sugar catabolic process"/>
    <property type="evidence" value="ECO:0007669"/>
    <property type="project" value="InterPro"/>
</dbReference>
<accession>A0AAE3KW67</accession>
<comment type="function">
    <text evidence="3">Specifically catalyzes the cleavage of the D-lactyl ether substituent of MurNAc 6-phosphate, producing GlcNAc 6-phosphate and D-lactate.</text>
</comment>
<dbReference type="InterPro" id="IPR000408">
    <property type="entry name" value="Reg_chr_condens"/>
</dbReference>
<name>A0AAE3KW67_9BACT</name>
<comment type="caution">
    <text evidence="5">The sequence shown here is derived from an EMBL/GenBank/DDBJ whole genome shotgun (WGS) entry which is preliminary data.</text>
</comment>
<comment type="catalytic activity">
    <reaction evidence="3">
        <text>N-acetyl-D-muramate 6-phosphate + H2O = N-acetyl-D-glucosamine 6-phosphate + (R)-lactate</text>
        <dbReference type="Rhea" id="RHEA:26410"/>
        <dbReference type="ChEBI" id="CHEBI:15377"/>
        <dbReference type="ChEBI" id="CHEBI:16004"/>
        <dbReference type="ChEBI" id="CHEBI:57513"/>
        <dbReference type="ChEBI" id="CHEBI:58722"/>
        <dbReference type="EC" id="4.2.1.126"/>
    </reaction>
</comment>
<dbReference type="EMBL" id="RJUF01000009">
    <property type="protein sequence ID" value="MCP9762370.1"/>
    <property type="molecule type" value="Genomic_DNA"/>
</dbReference>
<organism evidence="5 6">
    <name type="scientific">Lacihabitans soyangensis</name>
    <dbReference type="NCBI Taxonomy" id="869394"/>
    <lineage>
        <taxon>Bacteria</taxon>
        <taxon>Pseudomonadati</taxon>
        <taxon>Bacteroidota</taxon>
        <taxon>Cytophagia</taxon>
        <taxon>Cytophagales</taxon>
        <taxon>Leadbetterellaceae</taxon>
        <taxon>Lacihabitans</taxon>
    </lineage>
</organism>
<dbReference type="PROSITE" id="PS50012">
    <property type="entry name" value="RCC1_3"/>
    <property type="match status" value="1"/>
</dbReference>
<keyword evidence="2 3" id="KW-0119">Carbohydrate metabolism</keyword>
<proteinExistence type="inferred from homology"/>
<evidence type="ECO:0000259" key="4">
    <source>
        <dbReference type="PROSITE" id="PS51464"/>
    </source>
</evidence>
<sequence>MRDKLNLESLSTEATSNHDNLEQKSVFELIKGMNDEDKTVPFAVEKALPKIEVFIQNAVERMLNGGRLFYIGAGTSGRLGILDASECPPTYGVPHGLVVGLIAGGDHAIKFAVENAEDDIDQAWEDLKKYDINQNDTVLGIAASGRTPYVVGGLKKANQNGILTGCLVCNKGSEVAANAQFPIEVVVGPEYVTGSTRMKSGTAQKMVLNMISTSIMINLGKVRGNKMVDMQLSNEKLIERGIKMIVSEIGVDYSVAKELLITQGSVRKAVDFYQNINR</sequence>
<dbReference type="Gene3D" id="3.40.50.10490">
    <property type="entry name" value="Glucose-6-phosphate isomerase like protein, domain 1"/>
    <property type="match status" value="1"/>
</dbReference>
<keyword evidence="1 3" id="KW-0456">Lyase</keyword>
<dbReference type="PANTHER" id="PTHR10088">
    <property type="entry name" value="GLUCOKINASE REGULATORY PROTEIN"/>
    <property type="match status" value="1"/>
</dbReference>
<comment type="similarity">
    <text evidence="3">Belongs to the GCKR-like family. MurNAc-6-P etherase subfamily.</text>
</comment>
<dbReference type="InterPro" id="IPR040190">
    <property type="entry name" value="MURQ/GCKR"/>
</dbReference>
<dbReference type="InterPro" id="IPR001347">
    <property type="entry name" value="SIS_dom"/>
</dbReference>
<dbReference type="HAMAP" id="MF_00068">
    <property type="entry name" value="MurQ"/>
    <property type="match status" value="1"/>
</dbReference>
<dbReference type="SUPFAM" id="SSF53697">
    <property type="entry name" value="SIS domain"/>
    <property type="match status" value="1"/>
</dbReference>
<dbReference type="CDD" id="cd05007">
    <property type="entry name" value="SIS_Etherase"/>
    <property type="match status" value="1"/>
</dbReference>
<evidence type="ECO:0000313" key="5">
    <source>
        <dbReference type="EMBL" id="MCP9762370.1"/>
    </source>
</evidence>
<comment type="subunit">
    <text evidence="3">Homodimer.</text>
</comment>
<protein>
    <recommendedName>
        <fullName evidence="3">N-acetylmuramic acid 6-phosphate etherase</fullName>
        <shortName evidence="3">MurNAc-6-P etherase</shortName>
        <ecNumber evidence="3">4.2.1.126</ecNumber>
    </recommendedName>
    <alternativeName>
        <fullName evidence="3">N-acetylmuramic acid 6-phosphate hydrolase</fullName>
    </alternativeName>
    <alternativeName>
        <fullName evidence="3">N-acetylmuramic acid 6-phosphate lyase</fullName>
    </alternativeName>
</protein>
<dbReference type="NCBIfam" id="TIGR00274">
    <property type="entry name" value="N-acetylmuramic acid 6-phosphate etherase"/>
    <property type="match status" value="1"/>
</dbReference>
<dbReference type="Proteomes" id="UP001204144">
    <property type="component" value="Unassembled WGS sequence"/>
</dbReference>
<reference evidence="5 6" key="1">
    <citation type="submission" date="2018-11" db="EMBL/GenBank/DDBJ databases">
        <title>Novel bacteria species description.</title>
        <authorList>
            <person name="Han J.-H."/>
        </authorList>
    </citation>
    <scope>NUCLEOTIDE SEQUENCE [LARGE SCALE GENOMIC DNA]</scope>
    <source>
        <strain evidence="5 6">KCTC23259</strain>
    </source>
</reference>
<dbReference type="InterPro" id="IPR046348">
    <property type="entry name" value="SIS_dom_sf"/>
</dbReference>
<dbReference type="GO" id="GO:0016835">
    <property type="term" value="F:carbon-oxygen lyase activity"/>
    <property type="evidence" value="ECO:0007669"/>
    <property type="project" value="UniProtKB-UniRule"/>
</dbReference>
<dbReference type="NCBIfam" id="NF009222">
    <property type="entry name" value="PRK12570.1"/>
    <property type="match status" value="1"/>
</dbReference>
<dbReference type="InterPro" id="IPR005486">
    <property type="entry name" value="Glucokinase_regulatory_CS"/>
</dbReference>
<dbReference type="FunFam" id="3.40.50.10490:FF:000014">
    <property type="entry name" value="N-acetylmuramic acid 6-phosphate etherase"/>
    <property type="match status" value="1"/>
</dbReference>
<gene>
    <name evidence="3 5" type="primary">murQ</name>
    <name evidence="5" type="ORF">EGI31_05350</name>
</gene>
<comment type="pathway">
    <text evidence="3">Amino-sugar metabolism; N-acetylmuramate degradation.</text>
</comment>
<dbReference type="AlphaFoldDB" id="A0AAE3KW67"/>
<evidence type="ECO:0000256" key="1">
    <source>
        <dbReference type="ARBA" id="ARBA00023239"/>
    </source>
</evidence>
<dbReference type="GO" id="GO:0097367">
    <property type="term" value="F:carbohydrate derivative binding"/>
    <property type="evidence" value="ECO:0007669"/>
    <property type="project" value="InterPro"/>
</dbReference>
<dbReference type="PROSITE" id="PS01272">
    <property type="entry name" value="GCKR"/>
    <property type="match status" value="1"/>
</dbReference>
<feature type="active site" evidence="3">
    <location>
        <position position="117"/>
    </location>
</feature>
<dbReference type="InterPro" id="IPR005488">
    <property type="entry name" value="Etherase_MurQ"/>
</dbReference>
<keyword evidence="6" id="KW-1185">Reference proteome</keyword>
<dbReference type="GO" id="GO:0009254">
    <property type="term" value="P:peptidoglycan turnover"/>
    <property type="evidence" value="ECO:0007669"/>
    <property type="project" value="TreeGrafter"/>
</dbReference>
<dbReference type="EC" id="4.2.1.126" evidence="3"/>